<dbReference type="Gene3D" id="1.25.40.10">
    <property type="entry name" value="Tetratricopeptide repeat domain"/>
    <property type="match status" value="2"/>
</dbReference>
<keyword evidence="4" id="KW-1185">Reference proteome</keyword>
<dbReference type="InterPro" id="IPR011990">
    <property type="entry name" value="TPR-like_helical_dom_sf"/>
</dbReference>
<evidence type="ECO:0000313" key="3">
    <source>
        <dbReference type="EMBL" id="MEA5444802.1"/>
    </source>
</evidence>
<dbReference type="EMBL" id="JAYGII010000004">
    <property type="protein sequence ID" value="MEA5444802.1"/>
    <property type="molecule type" value="Genomic_DNA"/>
</dbReference>
<keyword evidence="2" id="KW-0175">Coiled coil</keyword>
<accession>A0AAP6JE54</accession>
<dbReference type="Pfam" id="PF13181">
    <property type="entry name" value="TPR_8"/>
    <property type="match status" value="1"/>
</dbReference>
<proteinExistence type="predicted"/>
<protein>
    <submittedName>
        <fullName evidence="3">Tetratricopeptide repeat protein</fullName>
    </submittedName>
</protein>
<feature type="coiled-coil region" evidence="2">
    <location>
        <begin position="47"/>
        <end position="74"/>
    </location>
</feature>
<dbReference type="PROSITE" id="PS50005">
    <property type="entry name" value="TPR"/>
    <property type="match status" value="1"/>
</dbReference>
<sequence>MIRSAQFLIWGVSLALALTLWSLPAVSQDGPGLMSQTTHNRLERIWEAIEEEEYDEAREQITRLMDRVRNDHERAHTLRASGFLHSTLEEFDQALEDFERVIELDALGSEATVDLLLNVAQLHAMEENFERSIEYIDRYLAYGEENIEDFRPRPRVYQLAAQSHLQLNQFREALPYIDTAIELSEQPNESFYRVKFTIHAELEEFQEAADTLQDMLEHWPDNMRYWYQLFGMFMELGNEEGALGALAVPYRKGLFDDTDHYVNLYRLYMFENAPFEGAQVLAAGMDAGEVPRNERYLGQLANAYVRAEETDRAISVLEELAEVEGSGEPWFRIAQLEQQRGRWEQLESAATRAYELGGLDRPGMALVLMGRAAAEQQQWDRAHTAFSRAMEYEDAERQARQWISFVEEERQLREQ</sequence>
<dbReference type="SUPFAM" id="SSF48452">
    <property type="entry name" value="TPR-like"/>
    <property type="match status" value="2"/>
</dbReference>
<dbReference type="RefSeq" id="WP_346050545.1">
    <property type="nucleotide sequence ID" value="NZ_JAYGII010000004.1"/>
</dbReference>
<dbReference type="AlphaFoldDB" id="A0AAP6JE54"/>
<name>A0AAP6JE54_9GAMM</name>
<dbReference type="Pfam" id="PF13176">
    <property type="entry name" value="TPR_7"/>
    <property type="match status" value="1"/>
</dbReference>
<keyword evidence="1" id="KW-0802">TPR repeat</keyword>
<dbReference type="Proteomes" id="UP001302316">
    <property type="component" value="Unassembled WGS sequence"/>
</dbReference>
<dbReference type="Pfam" id="PF13432">
    <property type="entry name" value="TPR_16"/>
    <property type="match status" value="1"/>
</dbReference>
<evidence type="ECO:0000256" key="1">
    <source>
        <dbReference type="PROSITE-ProRule" id="PRU00339"/>
    </source>
</evidence>
<evidence type="ECO:0000256" key="2">
    <source>
        <dbReference type="SAM" id="Coils"/>
    </source>
</evidence>
<comment type="caution">
    <text evidence="3">The sequence shown here is derived from an EMBL/GenBank/DDBJ whole genome shotgun (WGS) entry which is preliminary data.</text>
</comment>
<feature type="repeat" description="TPR" evidence="1">
    <location>
        <begin position="75"/>
        <end position="108"/>
    </location>
</feature>
<dbReference type="PANTHER" id="PTHR12558">
    <property type="entry name" value="CELL DIVISION CYCLE 16,23,27"/>
    <property type="match status" value="1"/>
</dbReference>
<reference evidence="3 4" key="1">
    <citation type="submission" date="2023-12" db="EMBL/GenBank/DDBJ databases">
        <title>Whole-genome sequencing of halo(alkali)philic microorganisms from hypersaline lakes.</title>
        <authorList>
            <person name="Sorokin D.Y."/>
            <person name="Merkel A.Y."/>
            <person name="Messina E."/>
            <person name="Yakimov M."/>
        </authorList>
    </citation>
    <scope>NUCLEOTIDE SEQUENCE [LARGE SCALE GENOMIC DNA]</scope>
    <source>
        <strain evidence="3 4">AB-CW1</strain>
    </source>
</reference>
<evidence type="ECO:0000313" key="4">
    <source>
        <dbReference type="Proteomes" id="UP001302316"/>
    </source>
</evidence>
<gene>
    <name evidence="3" type="ORF">VCB98_03105</name>
</gene>
<dbReference type="PANTHER" id="PTHR12558:SF47">
    <property type="entry name" value="LIPOPOLYSACCHARIDE ASSEMBLY PROTEIN B"/>
    <property type="match status" value="1"/>
</dbReference>
<dbReference type="InterPro" id="IPR019734">
    <property type="entry name" value="TPR_rpt"/>
</dbReference>
<dbReference type="SMART" id="SM00028">
    <property type="entry name" value="TPR"/>
    <property type="match status" value="5"/>
</dbReference>
<organism evidence="3 4">
    <name type="scientific">Natronospira elongata</name>
    <dbReference type="NCBI Taxonomy" id="3110268"/>
    <lineage>
        <taxon>Bacteria</taxon>
        <taxon>Pseudomonadati</taxon>
        <taxon>Pseudomonadota</taxon>
        <taxon>Gammaproteobacteria</taxon>
        <taxon>Natronospirales</taxon>
        <taxon>Natronospiraceae</taxon>
        <taxon>Natronospira</taxon>
    </lineage>
</organism>